<comment type="similarity">
    <text evidence="2">Belongs to the mitochondrion-specific ribosomal protein mL52 family.</text>
</comment>
<evidence type="ECO:0000256" key="7">
    <source>
        <dbReference type="ARBA" id="ARBA00035181"/>
    </source>
</evidence>
<dbReference type="InterPro" id="IPR034596">
    <property type="entry name" value="Ribosomal_mL52"/>
</dbReference>
<organism evidence="9">
    <name type="scientific">Aedes albopictus</name>
    <name type="common">Asian tiger mosquito</name>
    <name type="synonym">Stegomyia albopicta</name>
    <dbReference type="NCBI Taxonomy" id="7160"/>
    <lineage>
        <taxon>Eukaryota</taxon>
        <taxon>Metazoa</taxon>
        <taxon>Ecdysozoa</taxon>
        <taxon>Arthropoda</taxon>
        <taxon>Hexapoda</taxon>
        <taxon>Insecta</taxon>
        <taxon>Pterygota</taxon>
        <taxon>Neoptera</taxon>
        <taxon>Endopterygota</taxon>
        <taxon>Diptera</taxon>
        <taxon>Nematocera</taxon>
        <taxon>Culicoidea</taxon>
        <taxon>Culicidae</taxon>
        <taxon>Culicinae</taxon>
        <taxon>Aedini</taxon>
        <taxon>Aedes</taxon>
        <taxon>Stegomyia</taxon>
    </lineage>
</organism>
<comment type="subcellular location">
    <subcellularLocation>
        <location evidence="1">Mitochondrion</location>
    </subcellularLocation>
</comment>
<keyword evidence="3" id="KW-0809">Transit peptide</keyword>
<dbReference type="EMBL" id="GAPW01005880">
    <property type="protein sequence ID" value="JAC07718.1"/>
    <property type="molecule type" value="mRNA"/>
</dbReference>
<protein>
    <recommendedName>
        <fullName evidence="7">Large ribosomal subunit protein mL52</fullName>
    </recommendedName>
    <alternativeName>
        <fullName evidence="8">39S ribosomal protein L52, mitochondrial</fullName>
    </alternativeName>
</protein>
<evidence type="ECO:0000256" key="3">
    <source>
        <dbReference type="ARBA" id="ARBA00022946"/>
    </source>
</evidence>
<dbReference type="GO" id="GO:0003735">
    <property type="term" value="F:structural constituent of ribosome"/>
    <property type="evidence" value="ECO:0007669"/>
    <property type="project" value="InterPro"/>
</dbReference>
<keyword evidence="5" id="KW-0496">Mitochondrion</keyword>
<reference evidence="9" key="1">
    <citation type="journal article" date="2014" name="PLoS Negl. Trop. Dis.">
        <title>Identification and characterization of seminal fluid proteins in the Asian tiger mosquito, Aedes albopictus.</title>
        <authorList>
            <person name="Boes K.E."/>
            <person name="Ribeiro J.M."/>
            <person name="Wong A."/>
            <person name="Harrington L.C."/>
            <person name="Wolfner M.F."/>
            <person name="Sirot L.K."/>
        </authorList>
    </citation>
    <scope>NUCLEOTIDE SEQUENCE</scope>
    <source>
        <tissue evidence="9">Reproductive organs</tissue>
    </source>
</reference>
<evidence type="ECO:0000256" key="2">
    <source>
        <dbReference type="ARBA" id="ARBA00007232"/>
    </source>
</evidence>
<dbReference type="PANTHER" id="PTHR34090">
    <property type="entry name" value="39S RIBOSOMAL PROTEIN L52, MITOCHONDRIAL"/>
    <property type="match status" value="1"/>
</dbReference>
<dbReference type="PANTHER" id="PTHR34090:SF1">
    <property type="entry name" value="LARGE RIBOSOMAL SUBUNIT PROTEIN ML52"/>
    <property type="match status" value="1"/>
</dbReference>
<evidence type="ECO:0000256" key="1">
    <source>
        <dbReference type="ARBA" id="ARBA00004173"/>
    </source>
</evidence>
<keyword evidence="6" id="KW-0687">Ribonucleoprotein</keyword>
<evidence type="ECO:0000256" key="5">
    <source>
        <dbReference type="ARBA" id="ARBA00023128"/>
    </source>
</evidence>
<evidence type="ECO:0000313" key="9">
    <source>
        <dbReference type="EMBL" id="JAC07718.1"/>
    </source>
</evidence>
<dbReference type="AlphaFoldDB" id="A0A023EDR8"/>
<sequence length="133" mass="15532">MKIGWHIMELYKHGLFKCLKYSYITRALGTFHSSMRAAYKFSEDLKRLPRNPNKSGLLTDLPDYTFLDGRVTPLGANQTKRLLQQREIATKVVVMSREMDFAVERYNVLQERKLQQSEKFISLKLKSKGFALI</sequence>
<dbReference type="GO" id="GO:0005762">
    <property type="term" value="C:mitochondrial large ribosomal subunit"/>
    <property type="evidence" value="ECO:0007669"/>
    <property type="project" value="InterPro"/>
</dbReference>
<proteinExistence type="evidence at transcript level"/>
<evidence type="ECO:0000256" key="8">
    <source>
        <dbReference type="ARBA" id="ARBA00035425"/>
    </source>
</evidence>
<dbReference type="Pfam" id="PF18699">
    <property type="entry name" value="MRPL52"/>
    <property type="match status" value="1"/>
</dbReference>
<evidence type="ECO:0000256" key="6">
    <source>
        <dbReference type="ARBA" id="ARBA00023274"/>
    </source>
</evidence>
<dbReference type="GO" id="GO:0032543">
    <property type="term" value="P:mitochondrial translation"/>
    <property type="evidence" value="ECO:0007669"/>
    <property type="project" value="InterPro"/>
</dbReference>
<name>A0A023EDR8_AEDAL</name>
<evidence type="ECO:0000256" key="4">
    <source>
        <dbReference type="ARBA" id="ARBA00022980"/>
    </source>
</evidence>
<keyword evidence="4 9" id="KW-0689">Ribosomal protein</keyword>
<accession>A0A023EDR8</accession>